<evidence type="ECO:0000313" key="5">
    <source>
        <dbReference type="RefSeq" id="XP_027203854.1"/>
    </source>
</evidence>
<dbReference type="PANTHER" id="PTHR22663:SF17">
    <property type="entry name" value="RING FINGER PROTEIN NARYA-RELATED"/>
    <property type="match status" value="1"/>
</dbReference>
<proteinExistence type="predicted"/>
<keyword evidence="4" id="KW-1185">Reference proteome</keyword>
<feature type="region of interest" description="Disordered" evidence="3">
    <location>
        <begin position="221"/>
        <end position="259"/>
    </location>
</feature>
<feature type="region of interest" description="Disordered" evidence="3">
    <location>
        <begin position="277"/>
        <end position="323"/>
    </location>
</feature>
<dbReference type="OrthoDB" id="10440900at2759"/>
<dbReference type="GO" id="GO:0007131">
    <property type="term" value="P:reciprocal meiotic recombination"/>
    <property type="evidence" value="ECO:0007669"/>
    <property type="project" value="InterPro"/>
</dbReference>
<dbReference type="InterPro" id="IPR042123">
    <property type="entry name" value="Zip3/RNF212-like"/>
</dbReference>
<dbReference type="Proteomes" id="UP000515146">
    <property type="component" value="Unplaced"/>
</dbReference>
<dbReference type="OMA" id="ITTRSEC"/>
<reference evidence="5" key="1">
    <citation type="submission" date="2025-08" db="UniProtKB">
        <authorList>
            <consortium name="RefSeq"/>
        </authorList>
    </citation>
    <scope>IDENTIFICATION</scope>
    <source>
        <strain evidence="5">Airmid</strain>
    </source>
</reference>
<evidence type="ECO:0000313" key="4">
    <source>
        <dbReference type="Proteomes" id="UP000515146"/>
    </source>
</evidence>
<dbReference type="GO" id="GO:0007129">
    <property type="term" value="P:homologous chromosome pairing at meiosis"/>
    <property type="evidence" value="ECO:0007669"/>
    <property type="project" value="TreeGrafter"/>
</dbReference>
<gene>
    <name evidence="5" type="primary">LOC113797641</name>
</gene>
<protein>
    <submittedName>
        <fullName evidence="5">Signal transducer and activator of transcription C-like</fullName>
    </submittedName>
</protein>
<evidence type="ECO:0000256" key="1">
    <source>
        <dbReference type="ARBA" id="ARBA00023254"/>
    </source>
</evidence>
<keyword evidence="2" id="KW-0175">Coiled coil</keyword>
<dbReference type="AlphaFoldDB" id="A0A6P6YGB9"/>
<dbReference type="KEGG" id="dpte:113797641"/>
<accession>A0A6P6YGB9</accession>
<dbReference type="GO" id="GO:0000795">
    <property type="term" value="C:synaptonemal complex"/>
    <property type="evidence" value="ECO:0007669"/>
    <property type="project" value="InterPro"/>
</dbReference>
<feature type="compositionally biased region" description="Low complexity" evidence="3">
    <location>
        <begin position="243"/>
        <end position="259"/>
    </location>
</feature>
<dbReference type="RefSeq" id="XP_027203854.1">
    <property type="nucleotide sequence ID" value="XM_027348053.1"/>
</dbReference>
<name>A0A6P6YGB9_DERPT</name>
<feature type="compositionally biased region" description="Pro residues" evidence="3">
    <location>
        <begin position="284"/>
        <end position="297"/>
    </location>
</feature>
<keyword evidence="1" id="KW-0469">Meiosis</keyword>
<organism evidence="4 5">
    <name type="scientific">Dermatophagoides pteronyssinus</name>
    <name type="common">European house dust mite</name>
    <dbReference type="NCBI Taxonomy" id="6956"/>
    <lineage>
        <taxon>Eukaryota</taxon>
        <taxon>Metazoa</taxon>
        <taxon>Ecdysozoa</taxon>
        <taxon>Arthropoda</taxon>
        <taxon>Chelicerata</taxon>
        <taxon>Arachnida</taxon>
        <taxon>Acari</taxon>
        <taxon>Acariformes</taxon>
        <taxon>Sarcoptiformes</taxon>
        <taxon>Astigmata</taxon>
        <taxon>Psoroptidia</taxon>
        <taxon>Analgoidea</taxon>
        <taxon>Pyroglyphidae</taxon>
        <taxon>Dermatophagoidinae</taxon>
        <taxon>Dermatophagoides</taxon>
    </lineage>
</organism>
<feature type="compositionally biased region" description="Low complexity" evidence="3">
    <location>
        <begin position="298"/>
        <end position="321"/>
    </location>
</feature>
<dbReference type="GO" id="GO:0019789">
    <property type="term" value="F:SUMO transferase activity"/>
    <property type="evidence" value="ECO:0007669"/>
    <property type="project" value="InterPro"/>
</dbReference>
<evidence type="ECO:0000256" key="2">
    <source>
        <dbReference type="SAM" id="Coils"/>
    </source>
</evidence>
<evidence type="ECO:0000256" key="3">
    <source>
        <dbReference type="SAM" id="MobiDB-lite"/>
    </source>
</evidence>
<sequence length="337" mass="39229">MFETFEIHFLLFESNMNIETNIIYCDRCHPSALVNGNPPTLNGDYYFTKCGKIFCKTCITTRSECNNCGTNCASKIIDKHMNIEMAIYFRDYQQLSKTLNSVYLFQMKRCRQSIQYLLKANDKMKKSLAERAAIRSRIEEKDREIEQLERQLNELEREQQQQQQNTQLQQQSQQFVKPNDSFMATFMHHVDQQVENPQLATNIDHHHQQQLDFNVDPIVDTGFHHPHHHRHSYQSNLPGTQLSSSRSHSRYISPSIISRGSDKSSTIGLAYPIRRDQHKSQQIPVPPPIPPMPPSLPPIRIQSTSSSQHSSRNNNNLRSTTAYIQTSQWNRSHLSFR</sequence>
<dbReference type="PANTHER" id="PTHR22663">
    <property type="entry name" value="RING FINGER PROTEIN NARYA-RELATED"/>
    <property type="match status" value="1"/>
</dbReference>
<feature type="compositionally biased region" description="Polar residues" evidence="3">
    <location>
        <begin position="233"/>
        <end position="242"/>
    </location>
</feature>
<dbReference type="InParanoid" id="A0A6P6YGB9"/>
<feature type="coiled-coil region" evidence="2">
    <location>
        <begin position="131"/>
        <end position="172"/>
    </location>
</feature>
<dbReference type="GO" id="GO:0016925">
    <property type="term" value="P:protein sumoylation"/>
    <property type="evidence" value="ECO:0007669"/>
    <property type="project" value="TreeGrafter"/>
</dbReference>